<feature type="transmembrane region" description="Helical" evidence="6">
    <location>
        <begin position="182"/>
        <end position="200"/>
    </location>
</feature>
<dbReference type="Pfam" id="PF07690">
    <property type="entry name" value="MFS_1"/>
    <property type="match status" value="1"/>
</dbReference>
<accession>A0A2V1E7X9</accession>
<dbReference type="Proteomes" id="UP000244855">
    <property type="component" value="Unassembled WGS sequence"/>
</dbReference>
<dbReference type="Gene3D" id="1.20.1250.20">
    <property type="entry name" value="MFS general substrate transporter like domains"/>
    <property type="match status" value="1"/>
</dbReference>
<organism evidence="8 9">
    <name type="scientific">Periconia macrospinosa</name>
    <dbReference type="NCBI Taxonomy" id="97972"/>
    <lineage>
        <taxon>Eukaryota</taxon>
        <taxon>Fungi</taxon>
        <taxon>Dikarya</taxon>
        <taxon>Ascomycota</taxon>
        <taxon>Pezizomycotina</taxon>
        <taxon>Dothideomycetes</taxon>
        <taxon>Pleosporomycetidae</taxon>
        <taxon>Pleosporales</taxon>
        <taxon>Massarineae</taxon>
        <taxon>Periconiaceae</taxon>
        <taxon>Periconia</taxon>
    </lineage>
</organism>
<feature type="transmembrane region" description="Helical" evidence="6">
    <location>
        <begin position="125"/>
        <end position="144"/>
    </location>
</feature>
<evidence type="ECO:0000256" key="2">
    <source>
        <dbReference type="ARBA" id="ARBA00022692"/>
    </source>
</evidence>
<dbReference type="GO" id="GO:0022857">
    <property type="term" value="F:transmembrane transporter activity"/>
    <property type="evidence" value="ECO:0007669"/>
    <property type="project" value="InterPro"/>
</dbReference>
<evidence type="ECO:0000256" key="3">
    <source>
        <dbReference type="ARBA" id="ARBA00022989"/>
    </source>
</evidence>
<feature type="transmembrane region" description="Helical" evidence="6">
    <location>
        <begin position="53"/>
        <end position="74"/>
    </location>
</feature>
<dbReference type="SUPFAM" id="SSF103473">
    <property type="entry name" value="MFS general substrate transporter"/>
    <property type="match status" value="1"/>
</dbReference>
<dbReference type="PANTHER" id="PTHR23502:SF163">
    <property type="entry name" value="MAJOR FACILITATOR SUPERFAMILY (MFS) PROFILE DOMAIN-CONTAINING PROTEIN"/>
    <property type="match status" value="1"/>
</dbReference>
<dbReference type="InterPro" id="IPR011701">
    <property type="entry name" value="MFS"/>
</dbReference>
<gene>
    <name evidence="8" type="ORF">DM02DRAFT_610459</name>
</gene>
<dbReference type="PANTHER" id="PTHR23502">
    <property type="entry name" value="MAJOR FACILITATOR SUPERFAMILY"/>
    <property type="match status" value="1"/>
</dbReference>
<dbReference type="PROSITE" id="PS50850">
    <property type="entry name" value="MFS"/>
    <property type="match status" value="1"/>
</dbReference>
<dbReference type="GO" id="GO:0016020">
    <property type="term" value="C:membrane"/>
    <property type="evidence" value="ECO:0007669"/>
    <property type="project" value="UniProtKB-SubCell"/>
</dbReference>
<evidence type="ECO:0000313" key="9">
    <source>
        <dbReference type="Proteomes" id="UP000244855"/>
    </source>
</evidence>
<feature type="transmembrane region" description="Helical" evidence="6">
    <location>
        <begin position="468"/>
        <end position="488"/>
    </location>
</feature>
<protein>
    <submittedName>
        <fullName evidence="8">MFS general substrate transporter</fullName>
    </submittedName>
</protein>
<feature type="transmembrane region" description="Helical" evidence="6">
    <location>
        <begin position="433"/>
        <end position="456"/>
    </location>
</feature>
<dbReference type="FunFam" id="1.20.1250.20:FF:000509">
    <property type="entry name" value="MFS general substrate transporter"/>
    <property type="match status" value="1"/>
</dbReference>
<feature type="transmembrane region" description="Helical" evidence="6">
    <location>
        <begin position="324"/>
        <end position="346"/>
    </location>
</feature>
<feature type="transmembrane region" description="Helical" evidence="6">
    <location>
        <begin position="212"/>
        <end position="232"/>
    </location>
</feature>
<dbReference type="STRING" id="97972.A0A2V1E7X9"/>
<evidence type="ECO:0000259" key="7">
    <source>
        <dbReference type="PROSITE" id="PS50850"/>
    </source>
</evidence>
<dbReference type="InterPro" id="IPR036259">
    <property type="entry name" value="MFS_trans_sf"/>
</dbReference>
<keyword evidence="2 6" id="KW-0812">Transmembrane</keyword>
<evidence type="ECO:0000256" key="6">
    <source>
        <dbReference type="SAM" id="Phobius"/>
    </source>
</evidence>
<dbReference type="AlphaFoldDB" id="A0A2V1E7X9"/>
<keyword evidence="4 6" id="KW-0472">Membrane</keyword>
<dbReference type="OrthoDB" id="5296287at2759"/>
<dbReference type="InterPro" id="IPR020846">
    <property type="entry name" value="MFS_dom"/>
</dbReference>
<evidence type="ECO:0000256" key="5">
    <source>
        <dbReference type="ARBA" id="ARBA00038347"/>
    </source>
</evidence>
<keyword evidence="9" id="KW-1185">Reference proteome</keyword>
<sequence>MNALADEQQPLLGPILEECEDVISVRHYGTTETVEFEIGDPEDPRQWTKGFKWCIVLLLACMAFTVTFTCIGVVPVATRIVNELSDPDDSTSATSALLVTIWELGEAAGPLLIAPLSELSGRYPVVNVCNSLFILFTLLAASSANVHLLIISRMLTGLTVTSNVLNPAIIGDMFESEERGSAMSLIMLAPLIGGAIGPAIGGTIAQTLGWRWILFIAAAIATCCEVLFLTCFRETYSTSILKKRARKLSREVDGFEPIIKEKDSQSSFKRLCHAITRPFAVVFGSSVLMLLSVFASISFSYFYVMSISLPVILTDIYKFTPAQTGTAFMSFSVGSLLGVILCNITLDKISIHLHNRSKSHTNSLTTAPIPEYRLPLTILGGILLPFSIMLYGWAAALHLPVPLLLFCVALLGFTLLLTIVPVSAYVVDAFSEFAASAMTGVIVLRCLAGTFLPLTIEPLVERLGWGGAFTWLGVVSLVLAGIPMVILWKGDRWRQGSQFTRVV</sequence>
<feature type="transmembrane region" description="Helical" evidence="6">
    <location>
        <begin position="403"/>
        <end position="426"/>
    </location>
</feature>
<name>A0A2V1E7X9_9PLEO</name>
<evidence type="ECO:0000313" key="8">
    <source>
        <dbReference type="EMBL" id="PVI05754.1"/>
    </source>
</evidence>
<feature type="transmembrane region" description="Helical" evidence="6">
    <location>
        <begin position="279"/>
        <end position="304"/>
    </location>
</feature>
<keyword evidence="3 6" id="KW-1133">Transmembrane helix</keyword>
<evidence type="ECO:0000256" key="4">
    <source>
        <dbReference type="ARBA" id="ARBA00023136"/>
    </source>
</evidence>
<reference evidence="8 9" key="1">
    <citation type="journal article" date="2018" name="Sci. Rep.">
        <title>Comparative genomics provides insights into the lifestyle and reveals functional heterogeneity of dark septate endophytic fungi.</title>
        <authorList>
            <person name="Knapp D.G."/>
            <person name="Nemeth J.B."/>
            <person name="Barry K."/>
            <person name="Hainaut M."/>
            <person name="Henrissat B."/>
            <person name="Johnson J."/>
            <person name="Kuo A."/>
            <person name="Lim J.H.P."/>
            <person name="Lipzen A."/>
            <person name="Nolan M."/>
            <person name="Ohm R.A."/>
            <person name="Tamas L."/>
            <person name="Grigoriev I.V."/>
            <person name="Spatafora J.W."/>
            <person name="Nagy L.G."/>
            <person name="Kovacs G.M."/>
        </authorList>
    </citation>
    <scope>NUCLEOTIDE SEQUENCE [LARGE SCALE GENOMIC DNA]</scope>
    <source>
        <strain evidence="8 9">DSE2036</strain>
    </source>
</reference>
<feature type="transmembrane region" description="Helical" evidence="6">
    <location>
        <begin position="376"/>
        <end position="397"/>
    </location>
</feature>
<evidence type="ECO:0000256" key="1">
    <source>
        <dbReference type="ARBA" id="ARBA00004141"/>
    </source>
</evidence>
<feature type="domain" description="Major facilitator superfamily (MFS) profile" evidence="7">
    <location>
        <begin position="56"/>
        <end position="491"/>
    </location>
</feature>
<dbReference type="EMBL" id="KZ805312">
    <property type="protein sequence ID" value="PVI05754.1"/>
    <property type="molecule type" value="Genomic_DNA"/>
</dbReference>
<comment type="subcellular location">
    <subcellularLocation>
        <location evidence="1">Membrane</location>
        <topology evidence="1">Multi-pass membrane protein</topology>
    </subcellularLocation>
</comment>
<comment type="similarity">
    <text evidence="5">Belongs to the major facilitator superfamily. CAR1 family.</text>
</comment>
<proteinExistence type="inferred from homology"/>